<keyword evidence="1" id="KW-0677">Repeat</keyword>
<dbReference type="InterPro" id="IPR000884">
    <property type="entry name" value="TSP1_rpt"/>
</dbReference>
<dbReference type="PANTHER" id="PTHR22906:SF47">
    <property type="entry name" value="APPLE DOMAIN-CONTAINING PROTEIN"/>
    <property type="match status" value="1"/>
</dbReference>
<dbReference type="PANTHER" id="PTHR22906">
    <property type="entry name" value="PROPERDIN"/>
    <property type="match status" value="1"/>
</dbReference>
<keyword evidence="3" id="KW-0732">Signal</keyword>
<evidence type="ECO:0000313" key="5">
    <source>
        <dbReference type="Proteomes" id="UP000605970"/>
    </source>
</evidence>
<gene>
    <name evidence="4" type="ORF">Mgra_00002214</name>
</gene>
<reference evidence="4" key="1">
    <citation type="journal article" date="2020" name="Ecol. Evol.">
        <title>Genome structure and content of the rice root-knot nematode (Meloidogyne graminicola).</title>
        <authorList>
            <person name="Phan N.T."/>
            <person name="Danchin E.G.J."/>
            <person name="Klopp C."/>
            <person name="Perfus-Barbeoch L."/>
            <person name="Kozlowski D.K."/>
            <person name="Koutsovoulos G.D."/>
            <person name="Lopez-Roques C."/>
            <person name="Bouchez O."/>
            <person name="Zahm M."/>
            <person name="Besnard G."/>
            <person name="Bellafiore S."/>
        </authorList>
    </citation>
    <scope>NUCLEOTIDE SEQUENCE</scope>
    <source>
        <strain evidence="4">VN-18</strain>
    </source>
</reference>
<sequence>MFNNLIFIFLFLKNFNLFNCKKTICEYNLIKLPENSFLFYQRIETKNGIIECLERCIDDWEICKSALFIINNKNKQLCQIYSQNLIINQSSLILTNEQQQQQNNNNNNNTFILLELNDIPCNKKIFEFKLLKFLSHSRREILNLVPSELNKQINKELEKEKIIKLADDPYSSSEIKNEIEINKPIKPIIVSRGLWGQRCRGGFCRFQKNIQNKEKHLPCPALKVTDPCAPQPQWLEWTESSSSICSVSCGNGTIKLKRYCSTGKNKDCKGEETKIQQCIMPSCIIYQWNDWTEWTKPCGEQECPSWSNWNEWGQCSPMSNNCNNEAGIQQRKRDCILNKNERKELIECDGLAFEQRNCYSLINKNCPNWSNWGEWSNCSKKCGNGEKIRYRECINKINKEENCKGPSVEHLLCNTQECPNLNEWSEWSECSNNNCGIVGYQLRSRTCNGSNCIEDVKTENDYRICNNNNNNNCYYFDQWTEWSGCSVTCGQGFCERKRKCLNNNNIENNQKKEFNLNQSFKIGQKEGEEKKKKKRKYFLYLKK</sequence>
<dbReference type="SMART" id="SM00209">
    <property type="entry name" value="TSP1"/>
    <property type="match status" value="5"/>
</dbReference>
<feature type="signal peptide" evidence="3">
    <location>
        <begin position="1"/>
        <end position="20"/>
    </location>
</feature>
<evidence type="ECO:0008006" key="6">
    <source>
        <dbReference type="Google" id="ProtNLM"/>
    </source>
</evidence>
<dbReference type="AlphaFoldDB" id="A0A8S9ZX59"/>
<accession>A0A8S9ZX59</accession>
<dbReference type="Gene3D" id="2.20.100.10">
    <property type="entry name" value="Thrombospondin type-1 (TSP1) repeat"/>
    <property type="match status" value="5"/>
</dbReference>
<dbReference type="Pfam" id="PF00090">
    <property type="entry name" value="TSP_1"/>
    <property type="match status" value="4"/>
</dbReference>
<protein>
    <recommendedName>
        <fullName evidence="6">Apple domain-containing protein</fullName>
    </recommendedName>
</protein>
<dbReference type="SUPFAM" id="SSF82895">
    <property type="entry name" value="TSP-1 type 1 repeat"/>
    <property type="match status" value="5"/>
</dbReference>
<evidence type="ECO:0000256" key="3">
    <source>
        <dbReference type="SAM" id="SignalP"/>
    </source>
</evidence>
<dbReference type="FunFam" id="2.20.100.10:FF:000001">
    <property type="entry name" value="semaphorin-5A isoform X1"/>
    <property type="match status" value="1"/>
</dbReference>
<organism evidence="4 5">
    <name type="scientific">Meloidogyne graminicola</name>
    <dbReference type="NCBI Taxonomy" id="189291"/>
    <lineage>
        <taxon>Eukaryota</taxon>
        <taxon>Metazoa</taxon>
        <taxon>Ecdysozoa</taxon>
        <taxon>Nematoda</taxon>
        <taxon>Chromadorea</taxon>
        <taxon>Rhabditida</taxon>
        <taxon>Tylenchina</taxon>
        <taxon>Tylenchomorpha</taxon>
        <taxon>Tylenchoidea</taxon>
        <taxon>Meloidogynidae</taxon>
        <taxon>Meloidogyninae</taxon>
        <taxon>Meloidogyne</taxon>
    </lineage>
</organism>
<dbReference type="EMBL" id="JABEBT010000013">
    <property type="protein sequence ID" value="KAF7638241.1"/>
    <property type="molecule type" value="Genomic_DNA"/>
</dbReference>
<dbReference type="OrthoDB" id="6273859at2759"/>
<comment type="caution">
    <text evidence="4">The sequence shown here is derived from an EMBL/GenBank/DDBJ whole genome shotgun (WGS) entry which is preliminary data.</text>
</comment>
<dbReference type="PROSITE" id="PS50092">
    <property type="entry name" value="TSP1"/>
    <property type="match status" value="5"/>
</dbReference>
<proteinExistence type="predicted"/>
<feature type="chain" id="PRO_5035872807" description="Apple domain-containing protein" evidence="3">
    <location>
        <begin position="21"/>
        <end position="543"/>
    </location>
</feature>
<keyword evidence="2" id="KW-1015">Disulfide bond</keyword>
<name>A0A8S9ZX59_9BILA</name>
<dbReference type="InterPro" id="IPR036383">
    <property type="entry name" value="TSP1_rpt_sf"/>
</dbReference>
<evidence type="ECO:0000313" key="4">
    <source>
        <dbReference type="EMBL" id="KAF7638241.1"/>
    </source>
</evidence>
<evidence type="ECO:0000256" key="2">
    <source>
        <dbReference type="ARBA" id="ARBA00023157"/>
    </source>
</evidence>
<evidence type="ECO:0000256" key="1">
    <source>
        <dbReference type="ARBA" id="ARBA00022737"/>
    </source>
</evidence>
<dbReference type="InterPro" id="IPR052065">
    <property type="entry name" value="Compl_asym_regulator"/>
</dbReference>
<keyword evidence="5" id="KW-1185">Reference proteome</keyword>
<dbReference type="Proteomes" id="UP000605970">
    <property type="component" value="Unassembled WGS sequence"/>
</dbReference>